<sequence>MAYSKVCRSTHIGNHLGDTVLSFAVQHALGAYNIGNISVAAQEKNSRTL</sequence>
<dbReference type="AlphaFoldDB" id="A0A8S4BTH0"/>
<evidence type="ECO:0000313" key="1">
    <source>
        <dbReference type="EMBL" id="CAG7589009.1"/>
    </source>
</evidence>
<keyword evidence="2" id="KW-1185">Reference proteome</keyword>
<evidence type="ECO:0000313" key="2">
    <source>
        <dbReference type="Proteomes" id="UP000837675"/>
    </source>
</evidence>
<name>A0A8S4BTH0_9ACAR</name>
<reference evidence="1" key="1">
    <citation type="submission" date="2021-06" db="EMBL/GenBank/DDBJ databases">
        <authorList>
            <person name="Nardi T."/>
            <person name="Nardi T."/>
        </authorList>
    </citation>
    <scope>NUCLEOTIDE SEQUENCE</scope>
</reference>
<protein>
    <submittedName>
        <fullName evidence="1">Uncharacterized protein</fullName>
    </submittedName>
</protein>
<proteinExistence type="predicted"/>
<organism evidence="1 2">
    <name type="scientific">Hyalomma marginatum</name>
    <dbReference type="NCBI Taxonomy" id="34627"/>
    <lineage>
        <taxon>Eukaryota</taxon>
        <taxon>Metazoa</taxon>
        <taxon>Ecdysozoa</taxon>
        <taxon>Arthropoda</taxon>
        <taxon>Chelicerata</taxon>
        <taxon>Arachnida</taxon>
        <taxon>Acari</taxon>
        <taxon>Parasitiformes</taxon>
        <taxon>Ixodida</taxon>
        <taxon>Ixodoidea</taxon>
        <taxon>Ixodidae</taxon>
        <taxon>Hyalomminae</taxon>
        <taxon>Hyalomma</taxon>
    </lineage>
</organism>
<dbReference type="Proteomes" id="UP000837675">
    <property type="component" value="Unassembled WGS sequence"/>
</dbReference>
<accession>A0A8S4BTH0</accession>
<gene>
    <name evidence="1" type="ORF">MHYMCMPASI_00077</name>
</gene>
<dbReference type="EMBL" id="CAJVAF010000020">
    <property type="protein sequence ID" value="CAG7589009.1"/>
    <property type="molecule type" value="Genomic_DNA"/>
</dbReference>
<comment type="caution">
    <text evidence="1">The sequence shown here is derived from an EMBL/GenBank/DDBJ whole genome shotgun (WGS) entry which is preliminary data.</text>
</comment>